<comment type="caution">
    <text evidence="6">The sequence shown here is derived from an EMBL/GenBank/DDBJ whole genome shotgun (WGS) entry which is preliminary data.</text>
</comment>
<dbReference type="eggNOG" id="COG0834">
    <property type="taxonomic scope" value="Bacteria"/>
</dbReference>
<evidence type="ECO:0000259" key="5">
    <source>
        <dbReference type="SMART" id="SM00062"/>
    </source>
</evidence>
<dbReference type="SUPFAM" id="SSF53850">
    <property type="entry name" value="Periplasmic binding protein-like II"/>
    <property type="match status" value="1"/>
</dbReference>
<feature type="domain" description="Solute-binding protein family 3/N-terminal" evidence="5">
    <location>
        <begin position="104"/>
        <end position="325"/>
    </location>
</feature>
<dbReference type="GO" id="GO:0030288">
    <property type="term" value="C:outer membrane-bounded periplasmic space"/>
    <property type="evidence" value="ECO:0007669"/>
    <property type="project" value="TreeGrafter"/>
</dbReference>
<dbReference type="PANTHER" id="PTHR30085:SF6">
    <property type="entry name" value="ABC TRANSPORTER GLUTAMINE-BINDING PROTEIN GLNH"/>
    <property type="match status" value="1"/>
</dbReference>
<keyword evidence="7" id="KW-1185">Reference proteome</keyword>
<keyword evidence="3" id="KW-0732">Signal</keyword>
<dbReference type="PROSITE" id="PS51257">
    <property type="entry name" value="PROKAR_LIPOPROTEIN"/>
    <property type="match status" value="1"/>
</dbReference>
<dbReference type="RefSeq" id="WP_010836734.1">
    <property type="nucleotide sequence ID" value="NZ_APMY01000020.1"/>
</dbReference>
<dbReference type="Gene3D" id="3.40.190.10">
    <property type="entry name" value="Periplasmic binding protein-like II"/>
    <property type="match status" value="2"/>
</dbReference>
<dbReference type="Pfam" id="PF00497">
    <property type="entry name" value="SBP_bac_3"/>
    <property type="match status" value="1"/>
</dbReference>
<name>R7WRN1_9NOCA</name>
<evidence type="ECO:0000256" key="3">
    <source>
        <dbReference type="ARBA" id="ARBA00022729"/>
    </source>
</evidence>
<feature type="region of interest" description="Disordered" evidence="4">
    <location>
        <begin position="40"/>
        <end position="91"/>
    </location>
</feature>
<protein>
    <submittedName>
        <fullName evidence="6">Amino acid ABC transporter ATP-binding protein</fullName>
    </submittedName>
</protein>
<dbReference type="GO" id="GO:0005524">
    <property type="term" value="F:ATP binding"/>
    <property type="evidence" value="ECO:0007669"/>
    <property type="project" value="UniProtKB-KW"/>
</dbReference>
<dbReference type="PANTHER" id="PTHR30085">
    <property type="entry name" value="AMINO ACID ABC TRANSPORTER PERMEASE"/>
    <property type="match status" value="1"/>
</dbReference>
<comment type="similarity">
    <text evidence="1">Belongs to the bacterial solute-binding protein 3 family.</text>
</comment>
<organism evidence="6 7">
    <name type="scientific">Rhodococcus rhodnii LMG 5362</name>
    <dbReference type="NCBI Taxonomy" id="1273125"/>
    <lineage>
        <taxon>Bacteria</taxon>
        <taxon>Bacillati</taxon>
        <taxon>Actinomycetota</taxon>
        <taxon>Actinomycetes</taxon>
        <taxon>Mycobacteriales</taxon>
        <taxon>Nocardiaceae</taxon>
        <taxon>Rhodococcus</taxon>
    </lineage>
</organism>
<keyword evidence="2" id="KW-0813">Transport</keyword>
<gene>
    <name evidence="6" type="ORF">Rrhod_0661</name>
</gene>
<evidence type="ECO:0000313" key="7">
    <source>
        <dbReference type="Proteomes" id="UP000013525"/>
    </source>
</evidence>
<keyword evidence="6" id="KW-0067">ATP-binding</keyword>
<reference evidence="6 7" key="1">
    <citation type="journal article" date="2013" name="Genome Announc.">
        <title>Draft Genome Sequence of Rhodococcus rhodnii Strain LMG5362, a Symbiont of Rhodnius prolixus (Hemiptera, Reduviidae, Triatominae), the Principle Vector of Trypanosoma cruzi.</title>
        <authorList>
            <person name="Pachebat J.A."/>
            <person name="van Keulen G."/>
            <person name="Whitten M.M."/>
            <person name="Girdwood S."/>
            <person name="Del Sol R."/>
            <person name="Dyson P.J."/>
            <person name="Facey P.D."/>
        </authorList>
    </citation>
    <scope>NUCLEOTIDE SEQUENCE [LARGE SCALE GENOMIC DNA]</scope>
    <source>
        <strain evidence="6 7">LMG 5362</strain>
    </source>
</reference>
<dbReference type="PATRIC" id="fig|1273125.3.peg.638"/>
<keyword evidence="6" id="KW-0547">Nucleotide-binding</keyword>
<accession>R7WRN1</accession>
<proteinExistence type="inferred from homology"/>
<dbReference type="AlphaFoldDB" id="R7WRN1"/>
<dbReference type="CDD" id="cd13690">
    <property type="entry name" value="PBP2_GluB"/>
    <property type="match status" value="1"/>
</dbReference>
<dbReference type="EMBL" id="APMY01000020">
    <property type="protein sequence ID" value="EOM77987.1"/>
    <property type="molecule type" value="Genomic_DNA"/>
</dbReference>
<dbReference type="GO" id="GO:0006865">
    <property type="term" value="P:amino acid transport"/>
    <property type="evidence" value="ECO:0007669"/>
    <property type="project" value="TreeGrafter"/>
</dbReference>
<dbReference type="GO" id="GO:0005576">
    <property type="term" value="C:extracellular region"/>
    <property type="evidence" value="ECO:0007669"/>
    <property type="project" value="TreeGrafter"/>
</dbReference>
<evidence type="ECO:0000256" key="4">
    <source>
        <dbReference type="SAM" id="MobiDB-lite"/>
    </source>
</evidence>
<dbReference type="SMART" id="SM00062">
    <property type="entry name" value="PBPb"/>
    <property type="match status" value="1"/>
</dbReference>
<dbReference type="Proteomes" id="UP000013525">
    <property type="component" value="Unassembled WGS sequence"/>
</dbReference>
<dbReference type="InterPro" id="IPR051455">
    <property type="entry name" value="Bact_solute-bind_prot3"/>
</dbReference>
<dbReference type="InterPro" id="IPR001638">
    <property type="entry name" value="Solute-binding_3/MltF_N"/>
</dbReference>
<evidence type="ECO:0000256" key="1">
    <source>
        <dbReference type="ARBA" id="ARBA00010333"/>
    </source>
</evidence>
<evidence type="ECO:0000256" key="2">
    <source>
        <dbReference type="ARBA" id="ARBA00022448"/>
    </source>
</evidence>
<sequence length="341" mass="36054">MISVRGRSAAPIRGRSARPSLAAATLAALALVSGCGYVEGSPPPSGPVQSQAEPPLPPGATVHPGPQTPSPERSCANLTASLPPLTDPPQVPTPTVGEIRARGRLIVGLDTGSNLMSFRDPASGTVQGFDADIAREVARDLFGDPERVEFRLLTSADRLRALEAGDVDIVVKTMSITCERREHVSFSTEYFEANQRIAVIEGSTVAGPADLAGRRVCVVDGTTSLTRIGAIAPTATIVSVPMWSDCLVLLQQQQVDAVSTDDTILGGMITQDPYLKMVGPSLGAEPYGVGIPPGDDDMVRFVNATLERIRADGTWMSMYNRWLWILGPAFGPPTPVYGDVP</sequence>
<evidence type="ECO:0000313" key="6">
    <source>
        <dbReference type="EMBL" id="EOM77987.1"/>
    </source>
</evidence>